<gene>
    <name evidence="2" type="ORF">JL107_08835</name>
</gene>
<dbReference type="PANTHER" id="PTHR37314">
    <property type="entry name" value="SLR0142 PROTEIN"/>
    <property type="match status" value="1"/>
</dbReference>
<feature type="transmembrane region" description="Helical" evidence="1">
    <location>
        <begin position="179"/>
        <end position="200"/>
    </location>
</feature>
<dbReference type="InterPro" id="IPR010699">
    <property type="entry name" value="DUF1275"/>
</dbReference>
<evidence type="ECO:0000256" key="1">
    <source>
        <dbReference type="SAM" id="Phobius"/>
    </source>
</evidence>
<sequence>MSRPGRKAPALPLLLSIVAGLTDVTTFVLLDGMFSAHITGNLVVLAADVATDRPVHLTTLLAVPFFVVVAAVVTALVTRSTRPPARWVFGLATAQLVFLLAAGVLSVALGASRHPGGAAALGVGLLAVAGMAVQNSLLHLAYSSTPSTAVMTGNVVEATISGVRILMGRSTGAADDRAVWRRTWPLIVGFLAGCLFGALACRTLHDLGWVLPVLAALVVVVHTRTRADEIPSPAAEAAVTRR</sequence>
<organism evidence="2 3">
    <name type="scientific">Nakamurella flavida</name>
    <dbReference type="NCBI Taxonomy" id="363630"/>
    <lineage>
        <taxon>Bacteria</taxon>
        <taxon>Bacillati</taxon>
        <taxon>Actinomycetota</taxon>
        <taxon>Actinomycetes</taxon>
        <taxon>Nakamurellales</taxon>
        <taxon>Nakamurellaceae</taxon>
        <taxon>Nakamurella</taxon>
    </lineage>
</organism>
<feature type="transmembrane region" description="Helical" evidence="1">
    <location>
        <begin position="118"/>
        <end position="142"/>
    </location>
</feature>
<dbReference type="PANTHER" id="PTHR37314:SF5">
    <property type="entry name" value="SLR0142 PROTEIN"/>
    <property type="match status" value="1"/>
</dbReference>
<keyword evidence="1" id="KW-0472">Membrane</keyword>
<reference evidence="2" key="1">
    <citation type="submission" date="2021-01" db="EMBL/GenBank/DDBJ databases">
        <title>KCTC 19127 draft genome.</title>
        <authorList>
            <person name="An D."/>
        </authorList>
    </citation>
    <scope>NUCLEOTIDE SEQUENCE</scope>
    <source>
        <strain evidence="2">KCTC 19127</strain>
    </source>
</reference>
<feature type="transmembrane region" description="Helical" evidence="1">
    <location>
        <begin position="206"/>
        <end position="223"/>
    </location>
</feature>
<proteinExistence type="predicted"/>
<dbReference type="RefSeq" id="WP_205256660.1">
    <property type="nucleotide sequence ID" value="NZ_BAAAPV010000004.1"/>
</dbReference>
<accession>A0A938YPE1</accession>
<keyword evidence="1" id="KW-0812">Transmembrane</keyword>
<name>A0A938YPE1_9ACTN</name>
<dbReference type="EMBL" id="JAERWL010000008">
    <property type="protein sequence ID" value="MBM9476545.1"/>
    <property type="molecule type" value="Genomic_DNA"/>
</dbReference>
<comment type="caution">
    <text evidence="2">The sequence shown here is derived from an EMBL/GenBank/DDBJ whole genome shotgun (WGS) entry which is preliminary data.</text>
</comment>
<dbReference type="Proteomes" id="UP000663801">
    <property type="component" value="Unassembled WGS sequence"/>
</dbReference>
<dbReference type="AlphaFoldDB" id="A0A938YPE1"/>
<feature type="transmembrane region" description="Helical" evidence="1">
    <location>
        <begin position="57"/>
        <end position="77"/>
    </location>
</feature>
<feature type="transmembrane region" description="Helical" evidence="1">
    <location>
        <begin position="89"/>
        <end position="111"/>
    </location>
</feature>
<keyword evidence="3" id="KW-1185">Reference proteome</keyword>
<evidence type="ECO:0000313" key="3">
    <source>
        <dbReference type="Proteomes" id="UP000663801"/>
    </source>
</evidence>
<evidence type="ECO:0000313" key="2">
    <source>
        <dbReference type="EMBL" id="MBM9476545.1"/>
    </source>
</evidence>
<keyword evidence="1" id="KW-1133">Transmembrane helix</keyword>
<dbReference type="Pfam" id="PF06912">
    <property type="entry name" value="DUF1275"/>
    <property type="match status" value="1"/>
</dbReference>
<protein>
    <submittedName>
        <fullName evidence="2">DUF1275 domain-containing protein</fullName>
    </submittedName>
</protein>